<dbReference type="Proteomes" id="UP001177140">
    <property type="component" value="Unassembled WGS sequence"/>
</dbReference>
<evidence type="ECO:0000256" key="3">
    <source>
        <dbReference type="ARBA" id="ARBA00022771"/>
    </source>
</evidence>
<dbReference type="PROSITE" id="PS00028">
    <property type="entry name" value="ZINC_FINGER_C2H2_1"/>
    <property type="match status" value="1"/>
</dbReference>
<feature type="region of interest" description="Disordered" evidence="7">
    <location>
        <begin position="64"/>
        <end position="91"/>
    </location>
</feature>
<name>A0AA41SGH6_PAPNU</name>
<dbReference type="SUPFAM" id="SSF57667">
    <property type="entry name" value="beta-beta-alpha zinc fingers"/>
    <property type="match status" value="1"/>
</dbReference>
<accession>A0AA41SGH6</accession>
<dbReference type="InterPro" id="IPR013087">
    <property type="entry name" value="Znf_C2H2_type"/>
</dbReference>
<comment type="caution">
    <text evidence="9">The sequence shown here is derived from an EMBL/GenBank/DDBJ whole genome shotgun (WGS) entry which is preliminary data.</text>
</comment>
<keyword evidence="10" id="KW-1185">Reference proteome</keyword>
<dbReference type="AlphaFoldDB" id="A0AA41SGH6"/>
<feature type="region of interest" description="Disordered" evidence="7">
    <location>
        <begin position="210"/>
        <end position="231"/>
    </location>
</feature>
<keyword evidence="5" id="KW-0539">Nucleus</keyword>
<dbReference type="InterPro" id="IPR044246">
    <property type="entry name" value="ZFP3-like"/>
</dbReference>
<evidence type="ECO:0000259" key="8">
    <source>
        <dbReference type="PROSITE" id="PS50157"/>
    </source>
</evidence>
<evidence type="ECO:0000313" key="9">
    <source>
        <dbReference type="EMBL" id="MCL7034961.1"/>
    </source>
</evidence>
<evidence type="ECO:0000256" key="2">
    <source>
        <dbReference type="ARBA" id="ARBA00022723"/>
    </source>
</evidence>
<dbReference type="GO" id="GO:0008270">
    <property type="term" value="F:zinc ion binding"/>
    <property type="evidence" value="ECO:0007669"/>
    <property type="project" value="UniProtKB-KW"/>
</dbReference>
<dbReference type="EMBL" id="JAJJMA010151902">
    <property type="protein sequence ID" value="MCL7034961.1"/>
    <property type="molecule type" value="Genomic_DNA"/>
</dbReference>
<feature type="non-terminal residue" evidence="9">
    <location>
        <position position="288"/>
    </location>
</feature>
<evidence type="ECO:0000256" key="1">
    <source>
        <dbReference type="ARBA" id="ARBA00004123"/>
    </source>
</evidence>
<evidence type="ECO:0000256" key="4">
    <source>
        <dbReference type="ARBA" id="ARBA00022833"/>
    </source>
</evidence>
<evidence type="ECO:0000313" key="10">
    <source>
        <dbReference type="Proteomes" id="UP001177140"/>
    </source>
</evidence>
<dbReference type="FunFam" id="3.30.160.60:FF:001366">
    <property type="entry name" value="Zinc finger protein 2"/>
    <property type="match status" value="1"/>
</dbReference>
<organism evidence="9 10">
    <name type="scientific">Papaver nudicaule</name>
    <name type="common">Iceland poppy</name>
    <dbReference type="NCBI Taxonomy" id="74823"/>
    <lineage>
        <taxon>Eukaryota</taxon>
        <taxon>Viridiplantae</taxon>
        <taxon>Streptophyta</taxon>
        <taxon>Embryophyta</taxon>
        <taxon>Tracheophyta</taxon>
        <taxon>Spermatophyta</taxon>
        <taxon>Magnoliopsida</taxon>
        <taxon>Ranunculales</taxon>
        <taxon>Papaveraceae</taxon>
        <taxon>Papaveroideae</taxon>
        <taxon>Papaver</taxon>
    </lineage>
</organism>
<keyword evidence="3 6" id="KW-0863">Zinc-finger</keyword>
<gene>
    <name evidence="9" type="ORF">MKW94_014718</name>
</gene>
<evidence type="ECO:0000256" key="5">
    <source>
        <dbReference type="ARBA" id="ARBA00023242"/>
    </source>
</evidence>
<dbReference type="PANTHER" id="PTHR47287">
    <property type="entry name" value="C2H2 AND C2HC ZINC FINGERS SUPERFAMILY PROTEIN"/>
    <property type="match status" value="1"/>
</dbReference>
<dbReference type="GO" id="GO:0009788">
    <property type="term" value="P:negative regulation of abscisic acid-activated signaling pathway"/>
    <property type="evidence" value="ECO:0007669"/>
    <property type="project" value="InterPro"/>
</dbReference>
<dbReference type="Gene3D" id="3.30.160.60">
    <property type="entry name" value="Classic Zinc Finger"/>
    <property type="match status" value="1"/>
</dbReference>
<evidence type="ECO:0000256" key="7">
    <source>
        <dbReference type="SAM" id="MobiDB-lite"/>
    </source>
</evidence>
<feature type="domain" description="C2H2-type" evidence="8">
    <location>
        <begin position="94"/>
        <end position="121"/>
    </location>
</feature>
<keyword evidence="4" id="KW-0862">Zinc</keyword>
<dbReference type="PROSITE" id="PS50157">
    <property type="entry name" value="ZINC_FINGER_C2H2_2"/>
    <property type="match status" value="1"/>
</dbReference>
<evidence type="ECO:0000256" key="6">
    <source>
        <dbReference type="PROSITE-ProRule" id="PRU00042"/>
    </source>
</evidence>
<sequence length="288" mass="31112">MEETQPTEPSYVLSSSSELSNSEKEAGFDLNKGFSLDFSSTESGIEYTQELNLIDNFNVGGGGFSSSTSSSTGNKNEGEEQEEESTDAEEPRVFSCNYCQRKFYSSQALGGHQNAHKRERTIAKRDRHLGEAAAAAFNFANMHYGGHHHHPYNQYQFSSMGSLPLYGSSLNNRSLGVQVHSMIHKPTPSSSTSVLPSSSFGPPHHQHLYGQHHPGWTSSYRPSSLVDHQPTIGRPPSFVSGSMPRVPMFNNGGVGGSGGSFLLQGGGGRSIITASNHQEGGDLKNVDL</sequence>
<dbReference type="InterPro" id="IPR036236">
    <property type="entry name" value="Znf_C2H2_sf"/>
</dbReference>
<dbReference type="GO" id="GO:0005634">
    <property type="term" value="C:nucleus"/>
    <property type="evidence" value="ECO:0007669"/>
    <property type="project" value="UniProtKB-SubCell"/>
</dbReference>
<dbReference type="PANTHER" id="PTHR47287:SF15">
    <property type="entry name" value="ZINC FINGER PROTEIN 3-LIKE"/>
    <property type="match status" value="1"/>
</dbReference>
<comment type="subcellular location">
    <subcellularLocation>
        <location evidence="1">Nucleus</location>
    </subcellularLocation>
</comment>
<feature type="compositionally biased region" description="Acidic residues" evidence="7">
    <location>
        <begin position="79"/>
        <end position="88"/>
    </location>
</feature>
<proteinExistence type="predicted"/>
<reference evidence="9" key="1">
    <citation type="submission" date="2022-03" db="EMBL/GenBank/DDBJ databases">
        <title>A functionally conserved STORR gene fusion in Papaver species that diverged 16.8 million years ago.</title>
        <authorList>
            <person name="Catania T."/>
        </authorList>
    </citation>
    <scope>NUCLEOTIDE SEQUENCE</scope>
    <source>
        <strain evidence="9">S-191538</strain>
    </source>
</reference>
<feature type="region of interest" description="Disordered" evidence="7">
    <location>
        <begin position="1"/>
        <end position="26"/>
    </location>
</feature>
<protein>
    <recommendedName>
        <fullName evidence="8">C2H2-type domain-containing protein</fullName>
    </recommendedName>
</protein>
<keyword evidence="2" id="KW-0479">Metal-binding</keyword>